<evidence type="ECO:0000313" key="1">
    <source>
        <dbReference type="EMBL" id="KAJ1194135.1"/>
    </source>
</evidence>
<protein>
    <submittedName>
        <fullName evidence="1">Uncharacterized protein</fullName>
    </submittedName>
</protein>
<dbReference type="Proteomes" id="UP001066276">
    <property type="component" value="Chromosome 2_2"/>
</dbReference>
<sequence>MHTPRLAVSFSRPPLRSGCLNSGPASLCSTSNPPLYLHLTAARPSLPADRPWHCPGGNQRICLLHSSTGALRGPSTAIGRVPLHRRLSTILGVVQLTLSGAVRAFMGTAHQVEHFSGARVSPAPVPL</sequence>
<name>A0AAV7UYF2_PLEWA</name>
<reference evidence="1" key="1">
    <citation type="journal article" date="2022" name="bioRxiv">
        <title>Sequencing and chromosome-scale assembly of the giantPleurodeles waltlgenome.</title>
        <authorList>
            <person name="Brown T."/>
            <person name="Elewa A."/>
            <person name="Iarovenko S."/>
            <person name="Subramanian E."/>
            <person name="Araus A.J."/>
            <person name="Petzold A."/>
            <person name="Susuki M."/>
            <person name="Suzuki K.-i.T."/>
            <person name="Hayashi T."/>
            <person name="Toyoda A."/>
            <person name="Oliveira C."/>
            <person name="Osipova E."/>
            <person name="Leigh N.D."/>
            <person name="Simon A."/>
            <person name="Yun M.H."/>
        </authorList>
    </citation>
    <scope>NUCLEOTIDE SEQUENCE</scope>
    <source>
        <strain evidence="1">20211129_DDA</strain>
        <tissue evidence="1">Liver</tissue>
    </source>
</reference>
<comment type="caution">
    <text evidence="1">The sequence shown here is derived from an EMBL/GenBank/DDBJ whole genome shotgun (WGS) entry which is preliminary data.</text>
</comment>
<proteinExistence type="predicted"/>
<dbReference type="EMBL" id="JANPWB010000004">
    <property type="protein sequence ID" value="KAJ1194135.1"/>
    <property type="molecule type" value="Genomic_DNA"/>
</dbReference>
<dbReference type="AlphaFoldDB" id="A0AAV7UYF2"/>
<gene>
    <name evidence="1" type="ORF">NDU88_003430</name>
</gene>
<evidence type="ECO:0000313" key="2">
    <source>
        <dbReference type="Proteomes" id="UP001066276"/>
    </source>
</evidence>
<keyword evidence="2" id="KW-1185">Reference proteome</keyword>
<organism evidence="1 2">
    <name type="scientific">Pleurodeles waltl</name>
    <name type="common">Iberian ribbed newt</name>
    <dbReference type="NCBI Taxonomy" id="8319"/>
    <lineage>
        <taxon>Eukaryota</taxon>
        <taxon>Metazoa</taxon>
        <taxon>Chordata</taxon>
        <taxon>Craniata</taxon>
        <taxon>Vertebrata</taxon>
        <taxon>Euteleostomi</taxon>
        <taxon>Amphibia</taxon>
        <taxon>Batrachia</taxon>
        <taxon>Caudata</taxon>
        <taxon>Salamandroidea</taxon>
        <taxon>Salamandridae</taxon>
        <taxon>Pleurodelinae</taxon>
        <taxon>Pleurodeles</taxon>
    </lineage>
</organism>
<accession>A0AAV7UYF2</accession>